<keyword evidence="2" id="KW-1185">Reference proteome</keyword>
<dbReference type="RefSeq" id="WP_015184502.1">
    <property type="nucleotide sequence ID" value="NC_019738.1"/>
</dbReference>
<proteinExistence type="predicted"/>
<dbReference type="OrthoDB" id="443082at2"/>
<dbReference type="eggNOG" id="ENOG502Z855">
    <property type="taxonomic scope" value="Bacteria"/>
</dbReference>
<dbReference type="STRING" id="1173027.Mic7113_4694"/>
<protein>
    <submittedName>
        <fullName evidence="1">Uncharacterized protein</fullName>
    </submittedName>
</protein>
<dbReference type="HOGENOM" id="CLU_054017_0_0_3"/>
<dbReference type="Proteomes" id="UP000010471">
    <property type="component" value="Chromosome"/>
</dbReference>
<name>K9WLE8_9CYAN</name>
<sequence>MLFVFRPEHMVGLATGVLKQVISSTGVPLSLVRDAATGQIVGHAVGVVGQPFLAVPQMILGGAQMIQTHRGFQATYKRLDAVQASVHALQNSVGVLQATTALIGVGTVAGVVLSAVNLQQTLKLREDVKQLRLEVKDGFIDMKKALKDQGAEIIQRIDQVAQDVKFEMHRLALRKAYGQFQEALRLIKSALLIEDLSTRNITLGNAQLLLANALADYNEPHLLEATCAAGHLRRVECAWAIEQTMALTFQLQNAPAAVSDRLSHLQDKIRQDSLTVVERCESQEELDFLFPELARIHSLDLPVIESWQNQVDWIQTLSPDEQQLLASSDIPTVASSDDNQTPAVAAEPEEQLLYENLKPKSHYLSLRDQLKFIVKPDLRREHESYISQQAPASGLKALAPSNWQAIPDLTVANLYWYFKCKQEAQA</sequence>
<dbReference type="PATRIC" id="fig|1173027.3.peg.5202"/>
<evidence type="ECO:0000313" key="2">
    <source>
        <dbReference type="Proteomes" id="UP000010471"/>
    </source>
</evidence>
<evidence type="ECO:0000313" key="1">
    <source>
        <dbReference type="EMBL" id="AFZ20367.1"/>
    </source>
</evidence>
<reference evidence="1 2" key="1">
    <citation type="submission" date="2012-06" db="EMBL/GenBank/DDBJ databases">
        <title>Finished chromosome of genome of Microcoleus sp. PCC 7113.</title>
        <authorList>
            <consortium name="US DOE Joint Genome Institute"/>
            <person name="Gugger M."/>
            <person name="Coursin T."/>
            <person name="Rippka R."/>
            <person name="Tandeau De Marsac N."/>
            <person name="Huntemann M."/>
            <person name="Wei C.-L."/>
            <person name="Han J."/>
            <person name="Detter J.C."/>
            <person name="Han C."/>
            <person name="Tapia R."/>
            <person name="Chen A."/>
            <person name="Kyrpides N."/>
            <person name="Mavromatis K."/>
            <person name="Markowitz V."/>
            <person name="Szeto E."/>
            <person name="Ivanova N."/>
            <person name="Pagani I."/>
            <person name="Pati A."/>
            <person name="Goodwin L."/>
            <person name="Nordberg H.P."/>
            <person name="Cantor M.N."/>
            <person name="Hua S.X."/>
            <person name="Woyke T."/>
            <person name="Kerfeld C.A."/>
        </authorList>
    </citation>
    <scope>NUCLEOTIDE SEQUENCE [LARGE SCALE GENOMIC DNA]</scope>
    <source>
        <strain evidence="1 2">PCC 7113</strain>
    </source>
</reference>
<gene>
    <name evidence="1" type="ORF">Mic7113_4694</name>
</gene>
<dbReference type="AlphaFoldDB" id="K9WLE8"/>
<dbReference type="EMBL" id="CP003630">
    <property type="protein sequence ID" value="AFZ20367.1"/>
    <property type="molecule type" value="Genomic_DNA"/>
</dbReference>
<dbReference type="KEGG" id="mic:Mic7113_4694"/>
<accession>K9WLE8</accession>
<organism evidence="1 2">
    <name type="scientific">Allocoleopsis franciscana PCC 7113</name>
    <dbReference type="NCBI Taxonomy" id="1173027"/>
    <lineage>
        <taxon>Bacteria</taxon>
        <taxon>Bacillati</taxon>
        <taxon>Cyanobacteriota</taxon>
        <taxon>Cyanophyceae</taxon>
        <taxon>Coleofasciculales</taxon>
        <taxon>Coleofasciculaceae</taxon>
        <taxon>Allocoleopsis</taxon>
        <taxon>Allocoleopsis franciscana</taxon>
    </lineage>
</organism>